<dbReference type="HOGENOM" id="CLU_071269_3_1_4"/>
<keyword evidence="3" id="KW-0448">Lipopolysaccharide biosynthesis</keyword>
<dbReference type="RefSeq" id="WP_011902095.1">
    <property type="nucleotide sequence ID" value="NC_009379.1"/>
</dbReference>
<dbReference type="CDD" id="cd06532">
    <property type="entry name" value="Glyco_transf_25"/>
    <property type="match status" value="1"/>
</dbReference>
<dbReference type="UniPathway" id="UPA00501"/>
<evidence type="ECO:0000256" key="2">
    <source>
        <dbReference type="ARBA" id="ARBA00005222"/>
    </source>
</evidence>
<sequence length="239" mass="27272">MSDIQALVISLAGSDSRQEKVRAELGKTHLEWRFLDAVRGSALVEVPAEYKPEKVKALLGFELTPNELGCFLSHKKAWQECVDKNIPTIIFEDDFYFLPHFEEAIHFLSTQCNDWDAIRLQGLSDVPQECILENGQMSLVRNVGDAVGATAYLLKPTAAKKLIAASNDIYEPLDHFLEHYQKHHVEFLAISPYPVDITRVQSTIADRPERLPIKGWAKLKRSILRTLDRQFSENPWFPK</sequence>
<dbReference type="eggNOG" id="COG3306">
    <property type="taxonomic scope" value="Bacteria"/>
</dbReference>
<dbReference type="GO" id="GO:0016740">
    <property type="term" value="F:transferase activity"/>
    <property type="evidence" value="ECO:0007669"/>
    <property type="project" value="UniProtKB-KW"/>
</dbReference>
<evidence type="ECO:0000259" key="4">
    <source>
        <dbReference type="Pfam" id="PF01755"/>
    </source>
</evidence>
<dbReference type="InterPro" id="IPR002654">
    <property type="entry name" value="Glyco_trans_25"/>
</dbReference>
<dbReference type="UniPathway" id="UPA00820"/>
<dbReference type="Pfam" id="PF01755">
    <property type="entry name" value="Glyco_transf_25"/>
    <property type="match status" value="1"/>
</dbReference>
<organism evidence="5 6">
    <name type="scientific">Polynucleobacter asymbioticus (strain DSM 18221 / CIP 109841 / QLW-P1DMWA-1)</name>
    <name type="common">Polynucleobacter necessarius subsp. asymbioticus</name>
    <dbReference type="NCBI Taxonomy" id="312153"/>
    <lineage>
        <taxon>Bacteria</taxon>
        <taxon>Pseudomonadati</taxon>
        <taxon>Pseudomonadota</taxon>
        <taxon>Betaproteobacteria</taxon>
        <taxon>Burkholderiales</taxon>
        <taxon>Burkholderiaceae</taxon>
        <taxon>Polynucleobacter</taxon>
    </lineage>
</organism>
<dbReference type="CAZy" id="GT25">
    <property type="family name" value="Glycosyltransferase Family 25"/>
</dbReference>
<gene>
    <name evidence="5" type="ordered locus">Pnuc_0249</name>
</gene>
<accession>A4SVF6</accession>
<comment type="pathway">
    <text evidence="2">Glycan metabolism; lacto-N-neotetraose biosynthesis.</text>
</comment>
<reference evidence="5 6" key="1">
    <citation type="journal article" date="2012" name="Stand. Genomic Sci.">
        <title>Complete genome sequence of Polynucleobacter necessarius subsp. asymbioticus type strain (QLW-P1DMWA-1(T)).</title>
        <authorList>
            <person name="Meincke L."/>
            <person name="Copeland A."/>
            <person name="Lapidus A."/>
            <person name="Lucas S."/>
            <person name="Berry K.W."/>
            <person name="Del Rio T.G."/>
            <person name="Hammon N."/>
            <person name="Dalin E."/>
            <person name="Tice H."/>
            <person name="Pitluck S."/>
            <person name="Richardson P."/>
            <person name="Bruce D."/>
            <person name="Goodwin L."/>
            <person name="Han C."/>
            <person name="Tapia R."/>
            <person name="Detter J.C."/>
            <person name="Schmutz J."/>
            <person name="Brettin T."/>
            <person name="Larimer F."/>
            <person name="Land M."/>
            <person name="Hauser L."/>
            <person name="Kyrpides N.C."/>
            <person name="Ivanova N."/>
            <person name="Goker M."/>
            <person name="Woyke T."/>
            <person name="Wu Q.L."/>
            <person name="Pockl M."/>
            <person name="Hahn M.W."/>
            <person name="Klenk H.P."/>
        </authorList>
    </citation>
    <scope>NUCLEOTIDE SEQUENCE [LARGE SCALE GENOMIC DNA]</scope>
    <source>
        <strain evidence="6">DSM 18221 / CIP 109841 / QLW-P1DMWA-1</strain>
    </source>
</reference>
<evidence type="ECO:0000256" key="1">
    <source>
        <dbReference type="ARBA" id="ARBA00005068"/>
    </source>
</evidence>
<keyword evidence="6" id="KW-1185">Reference proteome</keyword>
<evidence type="ECO:0000256" key="3">
    <source>
        <dbReference type="ARBA" id="ARBA00022985"/>
    </source>
</evidence>
<dbReference type="AlphaFoldDB" id="A4SVF6"/>
<dbReference type="GeneID" id="31480599"/>
<keyword evidence="5" id="KW-0808">Transferase</keyword>
<evidence type="ECO:0000313" key="5">
    <source>
        <dbReference type="EMBL" id="ABP33470.1"/>
    </source>
</evidence>
<dbReference type="GO" id="GO:0009103">
    <property type="term" value="P:lipopolysaccharide biosynthetic process"/>
    <property type="evidence" value="ECO:0007669"/>
    <property type="project" value="UniProtKB-KW"/>
</dbReference>
<dbReference type="EMBL" id="CP000655">
    <property type="protein sequence ID" value="ABP33470.1"/>
    <property type="molecule type" value="Genomic_DNA"/>
</dbReference>
<proteinExistence type="predicted"/>
<feature type="domain" description="Glycosyl transferase family 25" evidence="4">
    <location>
        <begin position="5"/>
        <end position="176"/>
    </location>
</feature>
<evidence type="ECO:0000313" key="6">
    <source>
        <dbReference type="Proteomes" id="UP000000231"/>
    </source>
</evidence>
<protein>
    <submittedName>
        <fullName evidence="5">Glycosyl transferase, family 25</fullName>
    </submittedName>
</protein>
<dbReference type="Proteomes" id="UP000000231">
    <property type="component" value="Chromosome"/>
</dbReference>
<dbReference type="KEGG" id="pnu:Pnuc_0249"/>
<name>A4SVF6_POLAQ</name>
<comment type="pathway">
    <text evidence="1">Bacterial outer membrane biogenesis; lipooligosaccharide biosynthesis.</text>
</comment>